<comment type="similarity">
    <text evidence="3">Belongs to the WD repeat PROPPIN family.</text>
</comment>
<dbReference type="InterPro" id="IPR001680">
    <property type="entry name" value="WD40_rpt"/>
</dbReference>
<evidence type="ECO:0000256" key="1">
    <source>
        <dbReference type="ARBA" id="ARBA00022574"/>
    </source>
</evidence>
<dbReference type="InterPro" id="IPR048720">
    <property type="entry name" value="PROPPIN"/>
</dbReference>
<keyword evidence="2" id="KW-0677">Repeat</keyword>
<evidence type="ECO:0000313" key="6">
    <source>
        <dbReference type="EMBL" id="CAE4670952.1"/>
    </source>
</evidence>
<accession>A0A6T1NVD1</accession>
<keyword evidence="1" id="KW-0853">WD repeat</keyword>
<dbReference type="Pfam" id="PF21032">
    <property type="entry name" value="PROPPIN"/>
    <property type="match status" value="1"/>
</dbReference>
<dbReference type="EMBL" id="HBNR01091647">
    <property type="protein sequence ID" value="CAE4670952.1"/>
    <property type="molecule type" value="Transcribed_RNA"/>
</dbReference>
<dbReference type="SMART" id="SM00320">
    <property type="entry name" value="WD40"/>
    <property type="match status" value="3"/>
</dbReference>
<dbReference type="SUPFAM" id="SSF50978">
    <property type="entry name" value="WD40 repeat-like"/>
    <property type="match status" value="1"/>
</dbReference>
<feature type="compositionally biased region" description="Low complexity" evidence="4">
    <location>
        <begin position="289"/>
        <end position="298"/>
    </location>
</feature>
<organism evidence="5">
    <name type="scientific">Alexandrium monilatum</name>
    <dbReference type="NCBI Taxonomy" id="311494"/>
    <lineage>
        <taxon>Eukaryota</taxon>
        <taxon>Sar</taxon>
        <taxon>Alveolata</taxon>
        <taxon>Dinophyceae</taxon>
        <taxon>Gonyaulacales</taxon>
        <taxon>Pyrocystaceae</taxon>
        <taxon>Alexandrium</taxon>
    </lineage>
</organism>
<dbReference type="Gene3D" id="2.130.10.10">
    <property type="entry name" value="YVTN repeat-like/Quinoprotein amine dehydrogenase"/>
    <property type="match status" value="1"/>
</dbReference>
<feature type="region of interest" description="Disordered" evidence="4">
    <location>
        <begin position="287"/>
        <end position="310"/>
    </location>
</feature>
<evidence type="ECO:0000256" key="3">
    <source>
        <dbReference type="ARBA" id="ARBA00025740"/>
    </source>
</evidence>
<name>A0A6T1NVD1_9DINO</name>
<dbReference type="InterPro" id="IPR015943">
    <property type="entry name" value="WD40/YVTN_repeat-like_dom_sf"/>
</dbReference>
<sequence>MADGADERGPKDGEAIAASSGPPANVYLLSCAFNQNHTCFVCGTTAGFRVYTVSPVCEVHRRESSAAFQHSSVVLIAMLFKTNIFAMVTMSDDDPTRGGLNKVQIWDDLKGKFVGELRSRNEVKGVALRRDIIAMVCEYAIYVYTFDKLRVILHLTTNANAKGLCVLAADSDPWILCCPGQSTGAVRVQVGQDDRATHVFTAHQTALAALALNESGSLVATASEKGTVVKVFQRSDGQLLYRLRRSARPAVISCLTFRPDDRFLAVASSSSTVHIFKLDPATALEAGKEAASPALGPAEEPPLPEPADSRGPSFEQMIHKAVTKVASRAAAETVSDVVKGVMPQYFNDLRSFAHFRIPDVDPSGQATVDARSKQARILGSQLAFHKEDPKLFVLHYSGVLYECKFRPDHDPSLGTQDCGFVCATTFFAVRPDFKVQGPSTQVATVAGGAAEDDEEAEEWQLL</sequence>
<proteinExistence type="inferred from homology"/>
<evidence type="ECO:0000256" key="4">
    <source>
        <dbReference type="SAM" id="MobiDB-lite"/>
    </source>
</evidence>
<dbReference type="InterPro" id="IPR036322">
    <property type="entry name" value="WD40_repeat_dom_sf"/>
</dbReference>
<protein>
    <submittedName>
        <fullName evidence="5">Uncharacterized protein</fullName>
    </submittedName>
</protein>
<evidence type="ECO:0000256" key="2">
    <source>
        <dbReference type="ARBA" id="ARBA00022737"/>
    </source>
</evidence>
<reference evidence="5" key="1">
    <citation type="submission" date="2021-01" db="EMBL/GenBank/DDBJ databases">
        <authorList>
            <person name="Corre E."/>
            <person name="Pelletier E."/>
            <person name="Niang G."/>
            <person name="Scheremetjew M."/>
            <person name="Finn R."/>
            <person name="Kale V."/>
            <person name="Holt S."/>
            <person name="Cochrane G."/>
            <person name="Meng A."/>
            <person name="Brown T."/>
            <person name="Cohen L."/>
        </authorList>
    </citation>
    <scope>NUCLEOTIDE SEQUENCE</scope>
    <source>
        <strain evidence="5">CCMP3105</strain>
    </source>
</reference>
<dbReference type="AlphaFoldDB" id="A0A6T1NVD1"/>
<dbReference type="GO" id="GO:0005737">
    <property type="term" value="C:cytoplasm"/>
    <property type="evidence" value="ECO:0007669"/>
    <property type="project" value="UniProtKB-ARBA"/>
</dbReference>
<evidence type="ECO:0000313" key="5">
    <source>
        <dbReference type="EMBL" id="CAE4670951.1"/>
    </source>
</evidence>
<dbReference type="PANTHER" id="PTHR11227">
    <property type="entry name" value="WD-REPEAT PROTEIN INTERACTING WITH PHOSPHOINOSIDES WIPI -RELATED"/>
    <property type="match status" value="1"/>
</dbReference>
<gene>
    <name evidence="5" type="ORF">AMON00008_LOCUS65852</name>
    <name evidence="6" type="ORF">AMON00008_LOCUS65853</name>
</gene>
<dbReference type="EMBL" id="HBNR01091645">
    <property type="protein sequence ID" value="CAE4670951.1"/>
    <property type="molecule type" value="Transcribed_RNA"/>
</dbReference>